<dbReference type="EMBL" id="KY575055">
    <property type="protein sequence ID" value="ATI20338.1"/>
    <property type="molecule type" value="Genomic_DNA"/>
</dbReference>
<dbReference type="InterPro" id="IPR051289">
    <property type="entry name" value="LAGLIDADG_Endonuclease"/>
</dbReference>
<name>A0A291LJ86_9PEZI</name>
<dbReference type="InterPro" id="IPR004860">
    <property type="entry name" value="LAGLIDADG_dom"/>
</dbReference>
<dbReference type="SUPFAM" id="SSF55608">
    <property type="entry name" value="Homing endonucleases"/>
    <property type="match status" value="2"/>
</dbReference>
<proteinExistence type="predicted"/>
<organism evidence="2">
    <name type="scientific">Juglanconis sp</name>
    <dbReference type="NCBI Taxonomy" id="2041886"/>
    <lineage>
        <taxon>Eukaryota</taxon>
        <taxon>Fungi</taxon>
        <taxon>Dikarya</taxon>
        <taxon>Ascomycota</taxon>
        <taxon>Pezizomycotina</taxon>
        <taxon>Sordariomycetes</taxon>
        <taxon>Sordariomycetidae</taxon>
        <taxon>Diaporthales</taxon>
        <taxon>Juglanconidaceae</taxon>
        <taxon>Juglanconis</taxon>
    </lineage>
</organism>
<geneLocation type="mitochondrion" evidence="2"/>
<keyword evidence="2" id="KW-0496">Mitochondrion</keyword>
<dbReference type="AlphaFoldDB" id="A0A291LJ86"/>
<feature type="domain" description="Homing endonuclease LAGLIDADG" evidence="1">
    <location>
        <begin position="5"/>
        <end position="59"/>
    </location>
</feature>
<dbReference type="GO" id="GO:0004519">
    <property type="term" value="F:endonuclease activity"/>
    <property type="evidence" value="ECO:0007669"/>
    <property type="project" value="UniProtKB-KW"/>
</dbReference>
<sequence>MILKLNFLQSKFNIGKVYVYSTSASWKVFRPDVKVIIYIFSDNPLNTTKRLDFQDWKKAFELYVNRNLDRDNIECKSTVLSKVAEIKSGMNQSRIYAISNLDNIRVTKYWLLGFIEGEGNFHVESQSLALKFRLGQVSRERVLFEKIVLFLESISAQFGGWDSSSPLRIYEYTQDKNKPNAKPFISIVASRSEYLLNVLVPFFKSLPLLTKKKVRFFCLKYNIEINIWGKAFNSGLAGRDLINKIVSQMNNSRLSTNFLQAVQYRTNLENAINKLLGTPSNYQVTVEGKIIDLHSGKIVQNTKSKGVMLINEMGEVVKTFDSGSVCAKYLGIGRTSVYSKIKTNKPVLFNNKNYFIKPIKD</sequence>
<gene>
    <name evidence="2" type="primary">orf361</name>
</gene>
<dbReference type="GO" id="GO:0005739">
    <property type="term" value="C:mitochondrion"/>
    <property type="evidence" value="ECO:0007669"/>
    <property type="project" value="UniProtKB-ARBA"/>
</dbReference>
<dbReference type="Gene3D" id="3.10.28.10">
    <property type="entry name" value="Homing endonucleases"/>
    <property type="match status" value="2"/>
</dbReference>
<accession>A0A291LJ86</accession>
<keyword evidence="2" id="KW-0378">Hydrolase</keyword>
<reference evidence="2" key="1">
    <citation type="submission" date="2017-02" db="EMBL/GenBank/DDBJ databases">
        <title>Fungal Comparative Genomics of Melanconis species and Ophiognomonia clavigignenti-juglandacearum at Different Phylogenetic Distances.</title>
        <authorList>
            <person name="Demers J.E."/>
            <person name="Castlebury L.A."/>
        </authorList>
    </citation>
    <scope>NUCLEOTIDE SEQUENCE</scope>
    <source>
        <strain evidence="2">DMW523</strain>
    </source>
</reference>
<keyword evidence="2" id="KW-0540">Nuclease</keyword>
<dbReference type="InterPro" id="IPR027434">
    <property type="entry name" value="Homing_endonucl"/>
</dbReference>
<feature type="domain" description="Homing endonuclease LAGLIDADG" evidence="1">
    <location>
        <begin position="111"/>
        <end position="220"/>
    </location>
</feature>
<dbReference type="Pfam" id="PF00961">
    <property type="entry name" value="LAGLIDADG_1"/>
    <property type="match status" value="2"/>
</dbReference>
<protein>
    <submittedName>
        <fullName evidence="2">LAGLIDADG endonuclease</fullName>
    </submittedName>
</protein>
<dbReference type="PANTHER" id="PTHR36181:SF2">
    <property type="entry name" value="INTRON-ENCODED ENDONUCLEASE AI3-RELATED"/>
    <property type="match status" value="1"/>
</dbReference>
<keyword evidence="2" id="KW-0255">Endonuclease</keyword>
<dbReference type="PANTHER" id="PTHR36181">
    <property type="entry name" value="INTRON-ENCODED ENDONUCLEASE AI3-RELATED"/>
    <property type="match status" value="1"/>
</dbReference>
<evidence type="ECO:0000313" key="2">
    <source>
        <dbReference type="EMBL" id="ATI20338.1"/>
    </source>
</evidence>
<evidence type="ECO:0000259" key="1">
    <source>
        <dbReference type="Pfam" id="PF00961"/>
    </source>
</evidence>